<dbReference type="AlphaFoldDB" id="A6DSM9"/>
<dbReference type="EMBL" id="ABCK01000031">
    <property type="protein sequence ID" value="EDM25382.1"/>
    <property type="molecule type" value="Genomic_DNA"/>
</dbReference>
<keyword evidence="3" id="KW-1185">Reference proteome</keyword>
<feature type="chain" id="PRO_5002691420" description="PhoD-like phosphatase metallophosphatase domain-containing protein" evidence="1">
    <location>
        <begin position="19"/>
        <end position="649"/>
    </location>
</feature>
<dbReference type="SUPFAM" id="SSF56300">
    <property type="entry name" value="Metallo-dependent phosphatases"/>
    <property type="match status" value="1"/>
</dbReference>
<gene>
    <name evidence="2" type="ORF">LNTAR_22090</name>
</gene>
<reference evidence="2 3" key="1">
    <citation type="journal article" date="2010" name="J. Bacteriol.">
        <title>Genome sequence of Lentisphaera araneosa HTCC2155T, the type species of the order Lentisphaerales in the phylum Lentisphaerae.</title>
        <authorList>
            <person name="Thrash J.C."/>
            <person name="Cho J.C."/>
            <person name="Vergin K.L."/>
            <person name="Morris R.M."/>
            <person name="Giovannoni S.J."/>
        </authorList>
    </citation>
    <scope>NUCLEOTIDE SEQUENCE [LARGE SCALE GENOMIC DNA]</scope>
    <source>
        <strain evidence="2 3">HTCC2155</strain>
    </source>
</reference>
<dbReference type="RefSeq" id="WP_007280838.1">
    <property type="nucleotide sequence ID" value="NZ_ABCK01000031.1"/>
</dbReference>
<dbReference type="InterPro" id="IPR029052">
    <property type="entry name" value="Metallo-depent_PP-like"/>
</dbReference>
<dbReference type="eggNOG" id="COG3540">
    <property type="taxonomic scope" value="Bacteria"/>
</dbReference>
<sequence length="649" mass="72283">MLKKLLTSLLFASLTMQAQKPGDVPVKSPYPDNLDKAATNKWWEVADAAREGKLGGKRHPKKSVTVTGQHFLDLKVAREEVVAFALYTVHNKTLKMSAQLFPLYPDESREVSLEVDRGNGWQEIAKAKVNDLGWSALFRIENWDDSKTIAYRVRHGAKAEFKGSIRKNPINQDEISVASLSCNSSRDRMGRPNYVRNILAADPDMLFFAGDQHYDHTEHTAGWLMFGMQFRETFRDRSVVTIPDDHDVGQANLWGESGKKADHPNGNTGGYFYHPEYVKQVERCQTAHLPDPVDPGPIGQGIGVYFTSYNLGGVDFAILEDRKFKSGPNGKIPKQGPRPDHIRNPEYDPASVDVPGLVLLGERQLNFLEEWGTQWQGVEMKAILSQTPFAGAAHLHGGSDPIKRRLHADMDSNGWPQTGRNKALKAIRKSFSVHLAGDQHLSTLLQHGIDEFNDGPWSIVSPAIVNSIYGRYWHPEDEKAGANKAPGNPLPYTGEYLDGFNNKVTMHAYVNANEPENLDNKAAGFVIARFNKQTRQITAECWPRDADLSKPGAQQFKAWPKVISQLDNYSPADWGKLGTLTFNKENPLVQLVEKESGEILYTLRIKGKTFTPHVPHGKSFMIKAGVDKADIVIVKESSVATASPSSIKL</sequence>
<evidence type="ECO:0000313" key="2">
    <source>
        <dbReference type="EMBL" id="EDM25382.1"/>
    </source>
</evidence>
<evidence type="ECO:0008006" key="4">
    <source>
        <dbReference type="Google" id="ProtNLM"/>
    </source>
</evidence>
<name>A6DSM9_9BACT</name>
<protein>
    <recommendedName>
        <fullName evidence="4">PhoD-like phosphatase metallophosphatase domain-containing protein</fullName>
    </recommendedName>
</protein>
<dbReference type="Proteomes" id="UP000004947">
    <property type="component" value="Unassembled WGS sequence"/>
</dbReference>
<proteinExistence type="predicted"/>
<evidence type="ECO:0000313" key="3">
    <source>
        <dbReference type="Proteomes" id="UP000004947"/>
    </source>
</evidence>
<feature type="signal peptide" evidence="1">
    <location>
        <begin position="1"/>
        <end position="18"/>
    </location>
</feature>
<evidence type="ECO:0000256" key="1">
    <source>
        <dbReference type="SAM" id="SignalP"/>
    </source>
</evidence>
<dbReference type="STRING" id="313628.LNTAR_22090"/>
<dbReference type="InterPro" id="IPR038607">
    <property type="entry name" value="PhoD-like_sf"/>
</dbReference>
<comment type="caution">
    <text evidence="2">The sequence shown here is derived from an EMBL/GenBank/DDBJ whole genome shotgun (WGS) entry which is preliminary data.</text>
</comment>
<organism evidence="2 3">
    <name type="scientific">Lentisphaera araneosa HTCC2155</name>
    <dbReference type="NCBI Taxonomy" id="313628"/>
    <lineage>
        <taxon>Bacteria</taxon>
        <taxon>Pseudomonadati</taxon>
        <taxon>Lentisphaerota</taxon>
        <taxon>Lentisphaeria</taxon>
        <taxon>Lentisphaerales</taxon>
        <taxon>Lentisphaeraceae</taxon>
        <taxon>Lentisphaera</taxon>
    </lineage>
</organism>
<keyword evidence="1" id="KW-0732">Signal</keyword>
<dbReference type="Gene3D" id="3.60.21.70">
    <property type="entry name" value="PhoD-like phosphatase"/>
    <property type="match status" value="1"/>
</dbReference>
<accession>A6DSM9</accession>